<sequence>MNDFRNTQWICIQLVFTFLQSWLVSCEEIVCYTYNFEEYLQCLWNTTSLESSTDVTIKWSLVSGPWVSDWLDCPIRSQNSCRWDMEQGDVDPYCVIRVNVSLFDSYHVVQCQDKVKPAPVENVVVSEVNASCLVLQWSLKKDYFSILYPQLYRVTCLPLHGYGHDSESPQESLLWMVNNTRLDACGLVPYTKYLIQIAAKPSEGGLWSEARSLNITTHKAVPGSAPMIKSDFFSRSLQKNGAYSNVLIIWQEIQNQRIYGSHLLYLASICPHNSSQESRDCAEETEFNFAQFQVPAQQEVTARIWSKNEIGPSREFAVIRVPPEDELLKIPDVVVVVNSTHATLFLDVTDDQKDVQFSVYWCKKDFKNLHWMDNVIKTSIEIAHSGNIYLKYGVAVNHNGRTSGIVWADCVIQNHEFSSSLDVTLTSTEQNYLMVNWSIPVCNMHLLSAVVDHYILYICSSPDCTARKTLNLKPDVTSYVEKITNDRGNCALLKIITISGEESQAGHVQCLAVEHGSKLYLIAIIAVIVAILIFIPYIVLKLKRCCSADIEIQVPRIEKNQDKKLLDTTPSTSDRDFKEYVRHSKGLPDENCVVELMKIPDMNDSTRGKEYTSVTSSLTDVKDRTWIPYTSVTSSVSSILDVSEVQGNRTTSVQSSVELCDSYILMEGIDQDLLEDVS</sequence>
<dbReference type="PROSITE" id="PS50853">
    <property type="entry name" value="FN3"/>
    <property type="match status" value="1"/>
</dbReference>
<feature type="chain" id="PRO_5033991053" evidence="2">
    <location>
        <begin position="27"/>
        <end position="678"/>
    </location>
</feature>
<keyword evidence="1" id="KW-0812">Transmembrane</keyword>
<gene>
    <name evidence="5" type="primary">LOC111118673</name>
</gene>
<dbReference type="SMART" id="SM00060">
    <property type="entry name" value="FN3"/>
    <property type="match status" value="1"/>
</dbReference>
<feature type="domain" description="Fibronectin type-III" evidence="3">
    <location>
        <begin position="119"/>
        <end position="220"/>
    </location>
</feature>
<dbReference type="OrthoDB" id="6141191at2759"/>
<keyword evidence="1" id="KW-1133">Transmembrane helix</keyword>
<protein>
    <submittedName>
        <fullName evidence="5">Uncharacterized protein LOC111118673 isoform X1</fullName>
    </submittedName>
</protein>
<dbReference type="KEGG" id="cvn:111118673"/>
<organism evidence="4 5">
    <name type="scientific">Crassostrea virginica</name>
    <name type="common">Eastern oyster</name>
    <dbReference type="NCBI Taxonomy" id="6565"/>
    <lineage>
        <taxon>Eukaryota</taxon>
        <taxon>Metazoa</taxon>
        <taxon>Spiralia</taxon>
        <taxon>Lophotrochozoa</taxon>
        <taxon>Mollusca</taxon>
        <taxon>Bivalvia</taxon>
        <taxon>Autobranchia</taxon>
        <taxon>Pteriomorphia</taxon>
        <taxon>Ostreida</taxon>
        <taxon>Ostreoidea</taxon>
        <taxon>Ostreidae</taxon>
        <taxon>Crassostrea</taxon>
    </lineage>
</organism>
<dbReference type="AlphaFoldDB" id="A0A8B8CDU4"/>
<evidence type="ECO:0000256" key="1">
    <source>
        <dbReference type="SAM" id="Phobius"/>
    </source>
</evidence>
<dbReference type="InterPro" id="IPR013783">
    <property type="entry name" value="Ig-like_fold"/>
</dbReference>
<evidence type="ECO:0000313" key="4">
    <source>
        <dbReference type="Proteomes" id="UP000694844"/>
    </source>
</evidence>
<dbReference type="RefSeq" id="XP_022313952.1">
    <property type="nucleotide sequence ID" value="XM_022458244.1"/>
</dbReference>
<keyword evidence="2" id="KW-0732">Signal</keyword>
<feature type="transmembrane region" description="Helical" evidence="1">
    <location>
        <begin position="519"/>
        <end position="540"/>
    </location>
</feature>
<dbReference type="PROSITE" id="PS51257">
    <property type="entry name" value="PROKAR_LIPOPROTEIN"/>
    <property type="match status" value="1"/>
</dbReference>
<proteinExistence type="predicted"/>
<dbReference type="SUPFAM" id="SSF49265">
    <property type="entry name" value="Fibronectin type III"/>
    <property type="match status" value="1"/>
</dbReference>
<reference evidence="5" key="1">
    <citation type="submission" date="2025-08" db="UniProtKB">
        <authorList>
            <consortium name="RefSeq"/>
        </authorList>
    </citation>
    <scope>IDENTIFICATION</scope>
    <source>
        <tissue evidence="5">Whole sample</tissue>
    </source>
</reference>
<evidence type="ECO:0000256" key="2">
    <source>
        <dbReference type="SAM" id="SignalP"/>
    </source>
</evidence>
<accession>A0A8B8CDU4</accession>
<evidence type="ECO:0000259" key="3">
    <source>
        <dbReference type="PROSITE" id="PS50853"/>
    </source>
</evidence>
<dbReference type="InterPro" id="IPR036116">
    <property type="entry name" value="FN3_sf"/>
</dbReference>
<keyword evidence="4" id="KW-1185">Reference proteome</keyword>
<name>A0A8B8CDU4_CRAVI</name>
<dbReference type="Gene3D" id="2.60.40.10">
    <property type="entry name" value="Immunoglobulins"/>
    <property type="match status" value="1"/>
</dbReference>
<dbReference type="GeneID" id="111118673"/>
<keyword evidence="1" id="KW-0472">Membrane</keyword>
<dbReference type="InterPro" id="IPR003961">
    <property type="entry name" value="FN3_dom"/>
</dbReference>
<feature type="signal peptide" evidence="2">
    <location>
        <begin position="1"/>
        <end position="26"/>
    </location>
</feature>
<evidence type="ECO:0000313" key="5">
    <source>
        <dbReference type="RefSeq" id="XP_022313952.1"/>
    </source>
</evidence>
<dbReference type="Proteomes" id="UP000694844">
    <property type="component" value="Chromosome 2"/>
</dbReference>